<sequence length="100" mass="10119">MERRLEGKIAVVTGGTTGIGLAAAKRFAAAGARVFVTGRRQAELDAAIAAIGAKATGIQADSANLGDLKRLYAHVKTEAGGSLHVIAFGGGPISFDGRRA</sequence>
<dbReference type="EMBL" id="JARJLM010000522">
    <property type="protein sequence ID" value="MDF3837575.1"/>
    <property type="molecule type" value="Genomic_DNA"/>
</dbReference>
<evidence type="ECO:0000256" key="1">
    <source>
        <dbReference type="ARBA" id="ARBA00006484"/>
    </source>
</evidence>
<gene>
    <name evidence="2" type="ORF">P3W85_32190</name>
</gene>
<protein>
    <submittedName>
        <fullName evidence="2">SDR family NAD(P)-dependent oxidoreductase</fullName>
    </submittedName>
</protein>
<dbReference type="InterPro" id="IPR002347">
    <property type="entry name" value="SDR_fam"/>
</dbReference>
<dbReference type="RefSeq" id="WP_276267737.1">
    <property type="nucleotide sequence ID" value="NZ_JARJLM010000522.1"/>
</dbReference>
<reference evidence="2 3" key="1">
    <citation type="submission" date="2023-03" db="EMBL/GenBank/DDBJ databases">
        <title>Draft assemblies of triclosan tolerant bacteria isolated from returned activated sludge.</title>
        <authorList>
            <person name="Van Hamelsveld S."/>
        </authorList>
    </citation>
    <scope>NUCLEOTIDE SEQUENCE [LARGE SCALE GENOMIC DNA]</scope>
    <source>
        <strain evidence="2 3">GW210010_S58</strain>
    </source>
</reference>
<dbReference type="SUPFAM" id="SSF51735">
    <property type="entry name" value="NAD(P)-binding Rossmann-fold domains"/>
    <property type="match status" value="1"/>
</dbReference>
<dbReference type="InterPro" id="IPR036291">
    <property type="entry name" value="NAD(P)-bd_dom_sf"/>
</dbReference>
<dbReference type="Proteomes" id="UP001216674">
    <property type="component" value="Unassembled WGS sequence"/>
</dbReference>
<dbReference type="PANTHER" id="PTHR43943">
    <property type="entry name" value="DEHYDROGENASE/REDUCTASE (SDR FAMILY) MEMBER 4"/>
    <property type="match status" value="1"/>
</dbReference>
<dbReference type="PRINTS" id="PR00081">
    <property type="entry name" value="GDHRDH"/>
</dbReference>
<dbReference type="Gene3D" id="3.40.50.720">
    <property type="entry name" value="NAD(P)-binding Rossmann-like Domain"/>
    <property type="match status" value="1"/>
</dbReference>
<organism evidence="2 3">
    <name type="scientific">Cupriavidus basilensis</name>
    <dbReference type="NCBI Taxonomy" id="68895"/>
    <lineage>
        <taxon>Bacteria</taxon>
        <taxon>Pseudomonadati</taxon>
        <taxon>Pseudomonadota</taxon>
        <taxon>Betaproteobacteria</taxon>
        <taxon>Burkholderiales</taxon>
        <taxon>Burkholderiaceae</taxon>
        <taxon>Cupriavidus</taxon>
    </lineage>
</organism>
<keyword evidence="3" id="KW-1185">Reference proteome</keyword>
<comment type="caution">
    <text evidence="2">The sequence shown here is derived from an EMBL/GenBank/DDBJ whole genome shotgun (WGS) entry which is preliminary data.</text>
</comment>
<dbReference type="PANTHER" id="PTHR43943:SF2">
    <property type="entry name" value="DEHYDROGENASE_REDUCTASE 4"/>
    <property type="match status" value="1"/>
</dbReference>
<evidence type="ECO:0000313" key="3">
    <source>
        <dbReference type="Proteomes" id="UP001216674"/>
    </source>
</evidence>
<name>A0ABT6AY77_9BURK</name>
<dbReference type="Pfam" id="PF00106">
    <property type="entry name" value="adh_short"/>
    <property type="match status" value="1"/>
</dbReference>
<accession>A0ABT6AY77</accession>
<proteinExistence type="inferred from homology"/>
<evidence type="ECO:0000313" key="2">
    <source>
        <dbReference type="EMBL" id="MDF3837575.1"/>
    </source>
</evidence>
<comment type="similarity">
    <text evidence="1">Belongs to the short-chain dehydrogenases/reductases (SDR) family.</text>
</comment>